<keyword evidence="1" id="KW-1133">Transmembrane helix</keyword>
<accession>A0A2T0FDT8</accession>
<reference evidence="2 3" key="1">
    <citation type="submission" date="2017-04" db="EMBL/GenBank/DDBJ databases">
        <title>Genome sequencing of [Candida] sorbophila.</title>
        <authorList>
            <person name="Ahn J.O."/>
        </authorList>
    </citation>
    <scope>NUCLEOTIDE SEQUENCE [LARGE SCALE GENOMIC DNA]</scope>
    <source>
        <strain evidence="2 3">DS02</strain>
    </source>
</reference>
<evidence type="ECO:0008006" key="4">
    <source>
        <dbReference type="Google" id="ProtNLM"/>
    </source>
</evidence>
<dbReference type="InterPro" id="IPR036249">
    <property type="entry name" value="Thioredoxin-like_sf"/>
</dbReference>
<dbReference type="AlphaFoldDB" id="A0A2T0FDT8"/>
<comment type="caution">
    <text evidence="2">The sequence shown here is derived from an EMBL/GenBank/DDBJ whole genome shotgun (WGS) entry which is preliminary data.</text>
</comment>
<gene>
    <name evidence="2" type="ORF">B9G98_00747</name>
</gene>
<feature type="transmembrane region" description="Helical" evidence="1">
    <location>
        <begin position="36"/>
        <end position="53"/>
    </location>
</feature>
<dbReference type="Proteomes" id="UP000238350">
    <property type="component" value="Unassembled WGS sequence"/>
</dbReference>
<name>A0A2T0FDT8_9ASCO</name>
<evidence type="ECO:0000313" key="2">
    <source>
        <dbReference type="EMBL" id="PRT53127.1"/>
    </source>
</evidence>
<protein>
    <recommendedName>
        <fullName evidence="4">Thioredoxin domain-containing protein</fullName>
    </recommendedName>
</protein>
<sequence length="174" mass="19270">MAAQIRASTKLRLSIDPTAPVPRGARFQLTFMTPRTWALVGGSVGTLALGYFARPFSTGTNRIYVSVRRQNDFEPLTSLPNPLLANFCIYTDPLSLQVSDALKSIVNDETPFPVSCVDIESDEPDVQDILRRYAVNRIPTVVALRGGNPVSYFTPKNLDNLEQNLRNWIAEIGS</sequence>
<dbReference type="GeneID" id="36514496"/>
<keyword evidence="1" id="KW-0472">Membrane</keyword>
<evidence type="ECO:0000313" key="3">
    <source>
        <dbReference type="Proteomes" id="UP000238350"/>
    </source>
</evidence>
<evidence type="ECO:0000256" key="1">
    <source>
        <dbReference type="SAM" id="Phobius"/>
    </source>
</evidence>
<proteinExistence type="predicted"/>
<dbReference type="RefSeq" id="XP_024663073.1">
    <property type="nucleotide sequence ID" value="XM_024807305.1"/>
</dbReference>
<keyword evidence="3" id="KW-1185">Reference proteome</keyword>
<dbReference type="SUPFAM" id="SSF52833">
    <property type="entry name" value="Thioredoxin-like"/>
    <property type="match status" value="1"/>
</dbReference>
<dbReference type="OrthoDB" id="19690at2759"/>
<keyword evidence="1" id="KW-0812">Transmembrane</keyword>
<organism evidence="2 3">
    <name type="scientific">Wickerhamiella sorbophila</name>
    <dbReference type="NCBI Taxonomy" id="45607"/>
    <lineage>
        <taxon>Eukaryota</taxon>
        <taxon>Fungi</taxon>
        <taxon>Dikarya</taxon>
        <taxon>Ascomycota</taxon>
        <taxon>Saccharomycotina</taxon>
        <taxon>Dipodascomycetes</taxon>
        <taxon>Dipodascales</taxon>
        <taxon>Trichomonascaceae</taxon>
        <taxon>Wickerhamiella</taxon>
    </lineage>
</organism>
<dbReference type="EMBL" id="NDIQ01000001">
    <property type="protein sequence ID" value="PRT53127.1"/>
    <property type="molecule type" value="Genomic_DNA"/>
</dbReference>